<evidence type="ECO:0000256" key="1">
    <source>
        <dbReference type="SAM" id="Phobius"/>
    </source>
</evidence>
<dbReference type="EMBL" id="LT907975">
    <property type="protein sequence ID" value="SOB58466.1"/>
    <property type="molecule type" value="Genomic_DNA"/>
</dbReference>
<feature type="transmembrane region" description="Helical" evidence="1">
    <location>
        <begin position="128"/>
        <end position="150"/>
    </location>
</feature>
<feature type="transmembrane region" description="Helical" evidence="1">
    <location>
        <begin position="47"/>
        <end position="73"/>
    </location>
</feature>
<evidence type="ECO:0000313" key="3">
    <source>
        <dbReference type="Proteomes" id="UP000219215"/>
    </source>
</evidence>
<protein>
    <recommendedName>
        <fullName evidence="4">Rod shape-determining protein MreD</fullName>
    </recommendedName>
</protein>
<sequence>MLSNSNLLSIGWWSGYTLLGVWAQRFVPGVDFLAPGIVLALQKEYRYGALWLMLVWILLQEGMGSLPFGYGVASYGMLAVFYAMGRWLFEARSILFMCLLGVAQGGLHVFLGYSLARLAKLHVIMDTLLWEGMIQAVTFAGVWVIIDALYPKRLRHNVKPL</sequence>
<keyword evidence="1" id="KW-0812">Transmembrane</keyword>
<evidence type="ECO:0000313" key="2">
    <source>
        <dbReference type="EMBL" id="SOB58466.1"/>
    </source>
</evidence>
<keyword evidence="3" id="KW-1185">Reference proteome</keyword>
<dbReference type="AlphaFoldDB" id="A0A2C8F6U1"/>
<keyword evidence="1" id="KW-0472">Membrane</keyword>
<accession>A0A2C8F6U1</accession>
<feature type="transmembrane region" description="Helical" evidence="1">
    <location>
        <begin position="94"/>
        <end position="116"/>
    </location>
</feature>
<evidence type="ECO:0008006" key="4">
    <source>
        <dbReference type="Google" id="ProtNLM"/>
    </source>
</evidence>
<keyword evidence="1" id="KW-1133">Transmembrane helix</keyword>
<dbReference type="OrthoDB" id="5470719at2"/>
<proteinExistence type="predicted"/>
<dbReference type="RefSeq" id="WP_097011521.1">
    <property type="nucleotide sequence ID" value="NZ_LT907975.1"/>
</dbReference>
<organism evidence="2 3">
    <name type="scientific">Pseudodesulfovibrio profundus</name>
    <dbReference type="NCBI Taxonomy" id="57320"/>
    <lineage>
        <taxon>Bacteria</taxon>
        <taxon>Pseudomonadati</taxon>
        <taxon>Thermodesulfobacteriota</taxon>
        <taxon>Desulfovibrionia</taxon>
        <taxon>Desulfovibrionales</taxon>
        <taxon>Desulfovibrionaceae</taxon>
    </lineage>
</organism>
<gene>
    <name evidence="2" type="ORF">DPRO_1568</name>
</gene>
<reference evidence="3" key="1">
    <citation type="submission" date="2017-09" db="EMBL/GenBank/DDBJ databases">
        <authorList>
            <person name="Regsiter A."/>
            <person name="William W."/>
        </authorList>
    </citation>
    <scope>NUCLEOTIDE SEQUENCE [LARGE SCALE GENOMIC DNA]</scope>
    <source>
        <strain evidence="3">500-1</strain>
    </source>
</reference>
<dbReference type="KEGG" id="pprf:DPRO_1568"/>
<name>A0A2C8F6U1_9BACT</name>
<dbReference type="Proteomes" id="UP000219215">
    <property type="component" value="Chromosome DPRO"/>
</dbReference>